<gene>
    <name evidence="1" type="ORF">K4L44_08230</name>
</gene>
<reference evidence="1" key="1">
    <citation type="submission" date="2021-08" db="EMBL/GenBank/DDBJ databases">
        <title>Novel anaerobic bacterium isolated from sea squirt in East Sea, Republic of Korea.</title>
        <authorList>
            <person name="Nguyen T.H."/>
            <person name="Li Z."/>
            <person name="Lee Y.-J."/>
            <person name="Ko J."/>
            <person name="Kim S.-G."/>
        </authorList>
    </citation>
    <scope>NUCLEOTIDE SEQUENCE</scope>
    <source>
        <strain evidence="1">KCTC 25031</strain>
    </source>
</reference>
<proteinExistence type="predicted"/>
<dbReference type="Proteomes" id="UP000826212">
    <property type="component" value="Chromosome"/>
</dbReference>
<evidence type="ECO:0000313" key="2">
    <source>
        <dbReference type="Proteomes" id="UP000826212"/>
    </source>
</evidence>
<keyword evidence="2" id="KW-1185">Reference proteome</keyword>
<organism evidence="1 2">
    <name type="scientific">Halosquirtibacter laminarini</name>
    <dbReference type="NCBI Taxonomy" id="3374600"/>
    <lineage>
        <taxon>Bacteria</taxon>
        <taxon>Pseudomonadati</taxon>
        <taxon>Bacteroidota</taxon>
        <taxon>Bacteroidia</taxon>
        <taxon>Marinilabiliales</taxon>
        <taxon>Prolixibacteraceae</taxon>
        <taxon>Halosquirtibacter</taxon>
    </lineage>
</organism>
<evidence type="ECO:0000313" key="1">
    <source>
        <dbReference type="EMBL" id="QZE15804.1"/>
    </source>
</evidence>
<accession>A0AC61NRC7</accession>
<sequence>MKSNQSLKKGFWGVVYREISMMRQKHLLMWLSIFLPLISFLFFTSLFSKGVATDLPVVVVDRDGSSLSRKMTKMVDNTQAMKVAFKETNLLDAKRHLYEGDAYGILFIDEGFSKDIYKGIAPRVVGYYNNAYLLPGGLVNKGLTTVVKTFAAGLNIQGNLRKGQNETQALISTVPLSLDTHIWVNPTTNYFYYLVTSLLPVMLQIFVVMCTVYAIGTEFRDRTSTEWLEMTDGNMLIALAGKLTPYFGIFSIVGFFMNTLLFKMFQVPVIGSLTFVNIGLLVMILADMGVGILFLCLNPSLRMAMSFSSFYGAVAFSFSGLTFPFHSMPSLAVYMSKLWPFSHYLDLLLGQVFRGASPLDSLLPIGSMLIFLLIPFAFRGKLKRVCLEEKFWGRL</sequence>
<protein>
    <submittedName>
        <fullName evidence="1">ABC transporter permease</fullName>
    </submittedName>
</protein>
<name>A0AC61NRC7_9BACT</name>
<dbReference type="EMBL" id="CP081303">
    <property type="protein sequence ID" value="QZE15804.1"/>
    <property type="molecule type" value="Genomic_DNA"/>
</dbReference>